<dbReference type="EMBL" id="BJZR01000045">
    <property type="protein sequence ID" value="GEO92468.1"/>
    <property type="molecule type" value="Genomic_DNA"/>
</dbReference>
<name>A0ABQ0X4M6_9MICC</name>
<sequence>MRTATHYRQLRTRPVDAPEASMPRTTAVRLGSLLTAALLTAIGAGVLAGPAHAVSPVSAPERAVVMVPSAPAVGGAIRAKWLSLGGSGGFLGHPTSHERRLRDGGASQSFQGGQIHWSPGNGAHVTKGGIRKTWAVLGWENGFLGYPTSDERRLRSGGASQSFQGGQIHWSAASGAHATRGAIQRKWASAGWENGSLRYPTSHERRLRDGGASQSFQGGQIHWSPGNGAHITRGAIQRTWAASGWQDGRYGYPVGDEYRTPTGAAQRFEGGTITWTDPAKRVHSGYGDDVISITKPDGPGSMAVVEATHDGSSNFIVWGQDAGYADTDLLVNDIGTYSGSMLLDEDDWGAPTVRLRITADGAWTISVRSVNSLPSYGADRTVSGRGSSVFRYSGRSTTRQINHTGNSNFIVWSYPNNGYADLLVNDIGTYSGRVAYPGPAVIEVEADGSWSIRP</sequence>
<accession>A0ABQ0X4M6</accession>
<dbReference type="InterPro" id="IPR013207">
    <property type="entry name" value="LGFP"/>
</dbReference>
<comment type="caution">
    <text evidence="2">The sequence shown here is derived from an EMBL/GenBank/DDBJ whole genome shotgun (WGS) entry which is preliminary data.</text>
</comment>
<organism evidence="2 3">
    <name type="scientific">Kocuria flava</name>
    <dbReference type="NCBI Taxonomy" id="446860"/>
    <lineage>
        <taxon>Bacteria</taxon>
        <taxon>Bacillati</taxon>
        <taxon>Actinomycetota</taxon>
        <taxon>Actinomycetes</taxon>
        <taxon>Micrococcales</taxon>
        <taxon>Micrococcaceae</taxon>
        <taxon>Kocuria</taxon>
    </lineage>
</organism>
<proteinExistence type="predicted"/>
<reference evidence="2 3" key="1">
    <citation type="submission" date="2019-07" db="EMBL/GenBank/DDBJ databases">
        <title>Whole genome shotgun sequence of Kocuria flava NBRC 107626.</title>
        <authorList>
            <person name="Hosoyama A."/>
            <person name="Uohara A."/>
            <person name="Ohji S."/>
            <person name="Ichikawa N."/>
        </authorList>
    </citation>
    <scope>NUCLEOTIDE SEQUENCE [LARGE SCALE GENOMIC DNA]</scope>
    <source>
        <strain evidence="2 3">NBRC 107626</strain>
    </source>
</reference>
<protein>
    <recommendedName>
        <fullName evidence="4">LGFP repeat-containing protein</fullName>
    </recommendedName>
</protein>
<evidence type="ECO:0000313" key="3">
    <source>
        <dbReference type="Proteomes" id="UP000321155"/>
    </source>
</evidence>
<evidence type="ECO:0000256" key="1">
    <source>
        <dbReference type="SAM" id="MobiDB-lite"/>
    </source>
</evidence>
<feature type="region of interest" description="Disordered" evidence="1">
    <location>
        <begin position="1"/>
        <end position="23"/>
    </location>
</feature>
<evidence type="ECO:0008006" key="4">
    <source>
        <dbReference type="Google" id="ProtNLM"/>
    </source>
</evidence>
<gene>
    <name evidence="2" type="ORF">KFL01_17740</name>
</gene>
<keyword evidence="3" id="KW-1185">Reference proteome</keyword>
<dbReference type="Proteomes" id="UP000321155">
    <property type="component" value="Unassembled WGS sequence"/>
</dbReference>
<dbReference type="Pfam" id="PF08310">
    <property type="entry name" value="LGFP"/>
    <property type="match status" value="4"/>
</dbReference>
<evidence type="ECO:0000313" key="2">
    <source>
        <dbReference type="EMBL" id="GEO92468.1"/>
    </source>
</evidence>